<dbReference type="InterPro" id="IPR011990">
    <property type="entry name" value="TPR-like_helical_dom_sf"/>
</dbReference>
<comment type="caution">
    <text evidence="2">The sequence shown here is derived from an EMBL/GenBank/DDBJ whole genome shotgun (WGS) entry which is preliminary data.</text>
</comment>
<feature type="chain" id="PRO_5038758427" evidence="1">
    <location>
        <begin position="25"/>
        <end position="534"/>
    </location>
</feature>
<protein>
    <submittedName>
        <fullName evidence="2">SusD/RagB family nutrient-binding outer membrane lipoprotein</fullName>
    </submittedName>
</protein>
<name>A0A9D7T016_9BACT</name>
<dbReference type="InterPro" id="IPR041662">
    <property type="entry name" value="SusD-like_2"/>
</dbReference>
<evidence type="ECO:0000313" key="3">
    <source>
        <dbReference type="Proteomes" id="UP000808337"/>
    </source>
</evidence>
<dbReference type="Pfam" id="PF12771">
    <property type="entry name" value="SusD-like_2"/>
    <property type="match status" value="1"/>
</dbReference>
<dbReference type="Proteomes" id="UP000808337">
    <property type="component" value="Unassembled WGS sequence"/>
</dbReference>
<proteinExistence type="predicted"/>
<organism evidence="2 3">
    <name type="scientific">Candidatus Opimibacter skivensis</name>
    <dbReference type="NCBI Taxonomy" id="2982028"/>
    <lineage>
        <taxon>Bacteria</taxon>
        <taxon>Pseudomonadati</taxon>
        <taxon>Bacteroidota</taxon>
        <taxon>Saprospiria</taxon>
        <taxon>Saprospirales</taxon>
        <taxon>Saprospiraceae</taxon>
        <taxon>Candidatus Opimibacter</taxon>
    </lineage>
</organism>
<dbReference type="PROSITE" id="PS51257">
    <property type="entry name" value="PROKAR_LIPOPROTEIN"/>
    <property type="match status" value="1"/>
</dbReference>
<dbReference type="Gene3D" id="1.25.40.390">
    <property type="match status" value="1"/>
</dbReference>
<sequence length="534" mass="58283">MKNIKIKIAALIMVLFVVSCKDFLDINDDPNNPTKAELSTILPYTEANMFGALGFGTAGITDILGVYTHQIVQRGNQDDYKVQANEFSLTQCWEKLYAVGLPDLNQIIKQAGEEHKPVYSGIARALKANMFSVMVDLWGNIAYSEAGDPSKFPFPHYDSGEAIYADVLTQLDAAIADLQAGGPRPGADDLIYGGDPAKWIKYANSVKLSVYNKLRLTSLYNSAAVTALLSQPLISSVSEDFQLRYTTSISPENRNPGFVREYAQNNPQYFISPYFYLLMKGEQACQNSLLVGIHDPRIPYYFYNQLVPGEPAQNPESYRDGGFLSMWFGSYNRDPNEGFDQALSQTVVGLYPVGGAYDNGSGADASGDLGLKGAGAQRLLTAACVDYIRAELALTENTSDNARVLLASAISKSFAEVNAAASIAGAPAISSSDVTAYSDAVLALFDAGDANKKLEVIMTQKWIQEFGSGTEAYCDIRRTGYPQVCDPAQDLNEFSIQTNPYPVSLPYSGNDLTNNGNAPAQRNQYTDKIFWDIN</sequence>
<keyword evidence="1" id="KW-0732">Signal</keyword>
<dbReference type="SUPFAM" id="SSF48452">
    <property type="entry name" value="TPR-like"/>
    <property type="match status" value="1"/>
</dbReference>
<dbReference type="EMBL" id="JADKGY010000035">
    <property type="protein sequence ID" value="MBK9985341.1"/>
    <property type="molecule type" value="Genomic_DNA"/>
</dbReference>
<reference evidence="2 3" key="1">
    <citation type="submission" date="2020-10" db="EMBL/GenBank/DDBJ databases">
        <title>Connecting structure to function with the recovery of over 1000 high-quality activated sludge metagenome-assembled genomes encoding full-length rRNA genes using long-read sequencing.</title>
        <authorList>
            <person name="Singleton C.M."/>
            <person name="Petriglieri F."/>
            <person name="Kristensen J.M."/>
            <person name="Kirkegaard R.H."/>
            <person name="Michaelsen T.Y."/>
            <person name="Andersen M.H."/>
            <person name="Karst S.M."/>
            <person name="Dueholm M.S."/>
            <person name="Nielsen P.H."/>
            <person name="Albertsen M."/>
        </authorList>
    </citation>
    <scope>NUCLEOTIDE SEQUENCE [LARGE SCALE GENOMIC DNA]</scope>
    <source>
        <strain evidence="2">Ribe_18-Q3-R11-54_MAXAC.273</strain>
    </source>
</reference>
<dbReference type="AlphaFoldDB" id="A0A9D7T016"/>
<keyword evidence="2" id="KW-0449">Lipoprotein</keyword>
<feature type="signal peptide" evidence="1">
    <location>
        <begin position="1"/>
        <end position="24"/>
    </location>
</feature>
<accession>A0A9D7T016</accession>
<gene>
    <name evidence="2" type="ORF">IPP15_23880</name>
</gene>
<evidence type="ECO:0000256" key="1">
    <source>
        <dbReference type="SAM" id="SignalP"/>
    </source>
</evidence>
<evidence type="ECO:0000313" key="2">
    <source>
        <dbReference type="EMBL" id="MBK9985341.1"/>
    </source>
</evidence>